<dbReference type="InterPro" id="IPR017508">
    <property type="entry name" value="HipA_N1"/>
</dbReference>
<keyword evidence="6" id="KW-0614">Plasmid</keyword>
<dbReference type="Pfam" id="PF07804">
    <property type="entry name" value="HipA_C"/>
    <property type="match status" value="1"/>
</dbReference>
<dbReference type="GO" id="GO:0004674">
    <property type="term" value="F:protein serine/threonine kinase activity"/>
    <property type="evidence" value="ECO:0007669"/>
    <property type="project" value="TreeGrafter"/>
</dbReference>
<dbReference type="GeneID" id="61529711"/>
<evidence type="ECO:0000259" key="4">
    <source>
        <dbReference type="Pfam" id="PF07804"/>
    </source>
</evidence>
<dbReference type="InterPro" id="IPR052028">
    <property type="entry name" value="HipA_Ser/Thr_kinase"/>
</dbReference>
<dbReference type="OrthoDB" id="9805913at2"/>
<name>A0A192A7J9_9RALS</name>
<dbReference type="AlphaFoldDB" id="A0A192A7J9"/>
<evidence type="ECO:0000256" key="1">
    <source>
        <dbReference type="ARBA" id="ARBA00010164"/>
    </source>
</evidence>
<evidence type="ECO:0000313" key="7">
    <source>
        <dbReference type="Proteomes" id="UP000078572"/>
    </source>
</evidence>
<dbReference type="RefSeq" id="WP_024979463.1">
    <property type="nucleotide sequence ID" value="NZ_CP016024.1"/>
</dbReference>
<evidence type="ECO:0000259" key="5">
    <source>
        <dbReference type="Pfam" id="PF13657"/>
    </source>
</evidence>
<protein>
    <submittedName>
        <fullName evidence="6">Phosphatidylinositol kinase</fullName>
    </submittedName>
</protein>
<dbReference type="PANTHER" id="PTHR37419:SF1">
    <property type="entry name" value="SERINE_THREONINE-PROTEIN KINASE TOXIN HIPA"/>
    <property type="match status" value="1"/>
</dbReference>
<proteinExistence type="inferred from homology"/>
<dbReference type="GO" id="GO:0005829">
    <property type="term" value="C:cytosol"/>
    <property type="evidence" value="ECO:0007669"/>
    <property type="project" value="TreeGrafter"/>
</dbReference>
<geneLocation type="plasmid" evidence="7">
    <name>pri-1</name>
</geneLocation>
<dbReference type="NCBIfam" id="TIGR03071">
    <property type="entry name" value="couple_hipA"/>
    <property type="match status" value="1"/>
</dbReference>
<gene>
    <name evidence="6" type="ORF">A9Y76_27105</name>
</gene>
<evidence type="ECO:0000256" key="3">
    <source>
        <dbReference type="ARBA" id="ARBA00022777"/>
    </source>
</evidence>
<dbReference type="EMBL" id="CP016024">
    <property type="protein sequence ID" value="ANJ76277.1"/>
    <property type="molecule type" value="Genomic_DNA"/>
</dbReference>
<evidence type="ECO:0000256" key="2">
    <source>
        <dbReference type="ARBA" id="ARBA00022679"/>
    </source>
</evidence>
<feature type="domain" description="HipA-like C-terminal" evidence="4">
    <location>
        <begin position="161"/>
        <end position="413"/>
    </location>
</feature>
<keyword evidence="3 6" id="KW-0418">Kinase</keyword>
<organism evidence="6 7">
    <name type="scientific">Ralstonia insidiosa</name>
    <dbReference type="NCBI Taxonomy" id="190721"/>
    <lineage>
        <taxon>Bacteria</taxon>
        <taxon>Pseudomonadati</taxon>
        <taxon>Pseudomonadota</taxon>
        <taxon>Betaproteobacteria</taxon>
        <taxon>Burkholderiales</taxon>
        <taxon>Burkholderiaceae</taxon>
        <taxon>Ralstonia</taxon>
    </lineage>
</organism>
<evidence type="ECO:0000313" key="6">
    <source>
        <dbReference type="EMBL" id="ANJ76277.1"/>
    </source>
</evidence>
<dbReference type="Proteomes" id="UP000078572">
    <property type="component" value="Plasmid pRI-1"/>
</dbReference>
<dbReference type="InterPro" id="IPR012893">
    <property type="entry name" value="HipA-like_C"/>
</dbReference>
<dbReference type="Pfam" id="PF13657">
    <property type="entry name" value="Couple_hipA"/>
    <property type="match status" value="1"/>
</dbReference>
<accession>A0A192A7J9</accession>
<comment type="similarity">
    <text evidence="1">Belongs to the HipA Ser/Thr kinase family.</text>
</comment>
<sequence>MLFRALAINIGTLRVGTLFKYGTDDPIIRFVASDDYIDLPQPPTLSLSMQAADPAQQRAFWADVTQPVFNGSYSAKKDAFLLPAFFQGLLPEGVFRDHIAAERKCEPDDHFEMLAATGRDLPGNVSARPVELDFQEVAHLVTQDADSLEMSVVAEPMEDGMSVSGMQAKLGVLKEGDRYVARTKLQDTHIIAKLPVVGYALLPELEDLSLRLAAAAGVTVCEVTLEPLEKLAVEHNYDLGDETTGKTNFLAVTRFDRSPGGRIHAEDFGQILEIQPENKYRSSYFDIAAVMLDEPTLGEPAIHELLRRITVNELLGNPDMHIKNIGVLYLDGVSPTLSPAYDIVAYSAYNNRQGHGLYIIPPELLPPPPKDKPAPKQRLSPTILRRFSENLGLPEKPLATVVMQTVQNAVKAWPQMIEESKLTARQKENLLAFFNSQPMVASARARLERHAAA</sequence>
<feature type="domain" description="HipA N-terminal subdomain 1" evidence="5">
    <location>
        <begin position="7"/>
        <end position="127"/>
    </location>
</feature>
<dbReference type="PANTHER" id="PTHR37419">
    <property type="entry name" value="SERINE/THREONINE-PROTEIN KINASE TOXIN HIPA"/>
    <property type="match status" value="1"/>
</dbReference>
<keyword evidence="7" id="KW-1185">Reference proteome</keyword>
<keyword evidence="2" id="KW-0808">Transferase</keyword>
<reference evidence="7" key="1">
    <citation type="submission" date="2016-06" db="EMBL/GenBank/DDBJ databases">
        <authorList>
            <person name="Xu Y."/>
            <person name="Nagy A."/>
            <person name="Yan X."/>
            <person name="Kim S.W."/>
            <person name="Haley B."/>
            <person name="Liu N.T."/>
            <person name="Nou X."/>
        </authorList>
    </citation>
    <scope>NUCLEOTIDE SEQUENCE [LARGE SCALE GENOMIC DNA]</scope>
    <source>
        <strain evidence="7">ATCC 49129</strain>
        <plasmid evidence="7">pri-1</plasmid>
    </source>
</reference>